<dbReference type="EMBL" id="GBXM01099813">
    <property type="protein sequence ID" value="JAH08764.1"/>
    <property type="molecule type" value="Transcribed_RNA"/>
</dbReference>
<protein>
    <submittedName>
        <fullName evidence="1">Uncharacterized protein</fullName>
    </submittedName>
</protein>
<sequence length="25" mass="2895">MSVTLIQDRTFVPFFVTKVVADAYF</sequence>
<evidence type="ECO:0000313" key="1">
    <source>
        <dbReference type="EMBL" id="JAH08764.1"/>
    </source>
</evidence>
<accession>A0A0E9PWA8</accession>
<organism evidence="1">
    <name type="scientific">Anguilla anguilla</name>
    <name type="common">European freshwater eel</name>
    <name type="synonym">Muraena anguilla</name>
    <dbReference type="NCBI Taxonomy" id="7936"/>
    <lineage>
        <taxon>Eukaryota</taxon>
        <taxon>Metazoa</taxon>
        <taxon>Chordata</taxon>
        <taxon>Craniata</taxon>
        <taxon>Vertebrata</taxon>
        <taxon>Euteleostomi</taxon>
        <taxon>Actinopterygii</taxon>
        <taxon>Neopterygii</taxon>
        <taxon>Teleostei</taxon>
        <taxon>Anguilliformes</taxon>
        <taxon>Anguillidae</taxon>
        <taxon>Anguilla</taxon>
    </lineage>
</organism>
<dbReference type="AlphaFoldDB" id="A0A0E9PWA8"/>
<proteinExistence type="predicted"/>
<reference evidence="1" key="2">
    <citation type="journal article" date="2015" name="Fish Shellfish Immunol.">
        <title>Early steps in the European eel (Anguilla anguilla)-Vibrio vulnificus interaction in the gills: Role of the RtxA13 toxin.</title>
        <authorList>
            <person name="Callol A."/>
            <person name="Pajuelo D."/>
            <person name="Ebbesson L."/>
            <person name="Teles M."/>
            <person name="MacKenzie S."/>
            <person name="Amaro C."/>
        </authorList>
    </citation>
    <scope>NUCLEOTIDE SEQUENCE</scope>
</reference>
<name>A0A0E9PWA8_ANGAN</name>
<reference evidence="1" key="1">
    <citation type="submission" date="2014-11" db="EMBL/GenBank/DDBJ databases">
        <authorList>
            <person name="Amaro Gonzalez C."/>
        </authorList>
    </citation>
    <scope>NUCLEOTIDE SEQUENCE</scope>
</reference>